<evidence type="ECO:0000256" key="6">
    <source>
        <dbReference type="ARBA" id="ARBA00022840"/>
    </source>
</evidence>
<dbReference type="EC" id="6.3.2.17" evidence="2"/>
<evidence type="ECO:0000313" key="12">
    <source>
        <dbReference type="Proteomes" id="UP000266391"/>
    </source>
</evidence>
<evidence type="ECO:0000256" key="2">
    <source>
        <dbReference type="ARBA" id="ARBA00013025"/>
    </source>
</evidence>
<organism evidence="11 12">
    <name type="scientific">Roseburia inulinivorans</name>
    <dbReference type="NCBI Taxonomy" id="360807"/>
    <lineage>
        <taxon>Bacteria</taxon>
        <taxon>Bacillati</taxon>
        <taxon>Bacillota</taxon>
        <taxon>Clostridia</taxon>
        <taxon>Lachnospirales</taxon>
        <taxon>Lachnospiraceae</taxon>
        <taxon>Roseburia</taxon>
    </lineage>
</organism>
<dbReference type="InterPro" id="IPR001645">
    <property type="entry name" value="Folylpolyglutamate_synth"/>
</dbReference>
<dbReference type="PANTHER" id="PTHR11136:SF0">
    <property type="entry name" value="DIHYDROFOLATE SYNTHETASE-RELATED"/>
    <property type="match status" value="1"/>
</dbReference>
<reference evidence="11 12" key="1">
    <citation type="submission" date="2018-08" db="EMBL/GenBank/DDBJ databases">
        <title>A genome reference for cultivated species of the human gut microbiota.</title>
        <authorList>
            <person name="Zou Y."/>
            <person name="Xue W."/>
            <person name="Luo G."/>
        </authorList>
    </citation>
    <scope>NUCLEOTIDE SEQUENCE [LARGE SCALE GENOMIC DNA]</scope>
    <source>
        <strain evidence="11 12">AM32-8LB</strain>
    </source>
</reference>
<dbReference type="SUPFAM" id="SSF53244">
    <property type="entry name" value="MurD-like peptide ligases, peptide-binding domain"/>
    <property type="match status" value="1"/>
</dbReference>
<feature type="domain" description="Mur ligase C-terminal" evidence="10">
    <location>
        <begin position="86"/>
        <end position="205"/>
    </location>
</feature>
<dbReference type="GO" id="GO:0005737">
    <property type="term" value="C:cytoplasm"/>
    <property type="evidence" value="ECO:0007669"/>
    <property type="project" value="TreeGrafter"/>
</dbReference>
<evidence type="ECO:0000256" key="1">
    <source>
        <dbReference type="ARBA" id="ARBA00008276"/>
    </source>
</evidence>
<dbReference type="AlphaFoldDB" id="A0A396ALL3"/>
<evidence type="ECO:0000256" key="9">
    <source>
        <dbReference type="ARBA" id="ARBA00047493"/>
    </source>
</evidence>
<dbReference type="GO" id="GO:0046872">
    <property type="term" value="F:metal ion binding"/>
    <property type="evidence" value="ECO:0007669"/>
    <property type="project" value="UniProtKB-KW"/>
</dbReference>
<keyword evidence="6" id="KW-0067">ATP-binding</keyword>
<keyword evidence="5" id="KW-0547">Nucleotide-binding</keyword>
<name>A0A396ALL3_9FIRM</name>
<keyword evidence="4" id="KW-0479">Metal-binding</keyword>
<sequence length="224" mass="24993">MCEELDAALYNTVMPVKLSRLDFSGQTFVFPTKSMRQNAIFIPLLGEYQAQNAAMAINAAIILRENGYCITDEQIKNGLANVKWPGRFEVLHDFPKILVDGSHNEEGVEMLCTNLKQYFPQKKVIFIVGVLSDKAYKKMLMNILPIAKEIYTVTPRNPRALPACKLAKFFGEEGYPAVACDSIKLAIEVAQKGATEEDIICIFGSLYVIGEAKNVLKKLLPNLK</sequence>
<dbReference type="GO" id="GO:0004326">
    <property type="term" value="F:tetrahydrofolylpolyglutamate synthase activity"/>
    <property type="evidence" value="ECO:0007669"/>
    <property type="project" value="UniProtKB-EC"/>
</dbReference>
<evidence type="ECO:0000259" key="10">
    <source>
        <dbReference type="Pfam" id="PF02875"/>
    </source>
</evidence>
<comment type="caution">
    <text evidence="11">The sequence shown here is derived from an EMBL/GenBank/DDBJ whole genome shotgun (WGS) entry which is preliminary data.</text>
</comment>
<dbReference type="SUPFAM" id="SSF53623">
    <property type="entry name" value="MurD-like peptide ligases, catalytic domain"/>
    <property type="match status" value="1"/>
</dbReference>
<keyword evidence="7" id="KW-0460">Magnesium</keyword>
<evidence type="ECO:0000313" key="11">
    <source>
        <dbReference type="EMBL" id="RHD05788.1"/>
    </source>
</evidence>
<dbReference type="InterPro" id="IPR036615">
    <property type="entry name" value="Mur_ligase_C_dom_sf"/>
</dbReference>
<dbReference type="GO" id="GO:0008841">
    <property type="term" value="F:dihydrofolate synthase activity"/>
    <property type="evidence" value="ECO:0007669"/>
    <property type="project" value="TreeGrafter"/>
</dbReference>
<dbReference type="Gene3D" id="3.40.1190.10">
    <property type="entry name" value="Mur-like, catalytic domain"/>
    <property type="match status" value="1"/>
</dbReference>
<proteinExistence type="inferred from homology"/>
<comment type="similarity">
    <text evidence="1">Belongs to the folylpolyglutamate synthase family.</text>
</comment>
<protein>
    <recommendedName>
        <fullName evidence="2">tetrahydrofolate synthase</fullName>
        <ecNumber evidence="2">6.3.2.17</ecNumber>
    </recommendedName>
    <alternativeName>
        <fullName evidence="8">Tetrahydrofolylpolyglutamate synthase</fullName>
    </alternativeName>
</protein>
<evidence type="ECO:0000256" key="8">
    <source>
        <dbReference type="ARBA" id="ARBA00030592"/>
    </source>
</evidence>
<dbReference type="InterPro" id="IPR036565">
    <property type="entry name" value="Mur-like_cat_sf"/>
</dbReference>
<evidence type="ECO:0000256" key="4">
    <source>
        <dbReference type="ARBA" id="ARBA00022723"/>
    </source>
</evidence>
<dbReference type="EMBL" id="QSIQ01000002">
    <property type="protein sequence ID" value="RHD05788.1"/>
    <property type="molecule type" value="Genomic_DNA"/>
</dbReference>
<dbReference type="PANTHER" id="PTHR11136">
    <property type="entry name" value="FOLYLPOLYGLUTAMATE SYNTHASE-RELATED"/>
    <property type="match status" value="1"/>
</dbReference>
<accession>A0A396ALL3</accession>
<dbReference type="InterPro" id="IPR004101">
    <property type="entry name" value="Mur_ligase_C"/>
</dbReference>
<dbReference type="RefSeq" id="WP_118091950.1">
    <property type="nucleotide sequence ID" value="NZ_QSIQ01000002.1"/>
</dbReference>
<evidence type="ECO:0000256" key="3">
    <source>
        <dbReference type="ARBA" id="ARBA00022598"/>
    </source>
</evidence>
<gene>
    <name evidence="11" type="ORF">DW813_02335</name>
</gene>
<dbReference type="Pfam" id="PF02875">
    <property type="entry name" value="Mur_ligase_C"/>
    <property type="match status" value="1"/>
</dbReference>
<dbReference type="GO" id="GO:0005524">
    <property type="term" value="F:ATP binding"/>
    <property type="evidence" value="ECO:0007669"/>
    <property type="project" value="UniProtKB-KW"/>
</dbReference>
<dbReference type="Proteomes" id="UP000266391">
    <property type="component" value="Unassembled WGS sequence"/>
</dbReference>
<evidence type="ECO:0000256" key="5">
    <source>
        <dbReference type="ARBA" id="ARBA00022741"/>
    </source>
</evidence>
<keyword evidence="3" id="KW-0436">Ligase</keyword>
<evidence type="ECO:0000256" key="7">
    <source>
        <dbReference type="ARBA" id="ARBA00022842"/>
    </source>
</evidence>
<comment type="catalytic activity">
    <reaction evidence="9">
        <text>(6S)-5,6,7,8-tetrahydrofolyl-(gamma-L-Glu)(n) + L-glutamate + ATP = (6S)-5,6,7,8-tetrahydrofolyl-(gamma-L-Glu)(n+1) + ADP + phosphate + H(+)</text>
        <dbReference type="Rhea" id="RHEA:10580"/>
        <dbReference type="Rhea" id="RHEA-COMP:14738"/>
        <dbReference type="Rhea" id="RHEA-COMP:14740"/>
        <dbReference type="ChEBI" id="CHEBI:15378"/>
        <dbReference type="ChEBI" id="CHEBI:29985"/>
        <dbReference type="ChEBI" id="CHEBI:30616"/>
        <dbReference type="ChEBI" id="CHEBI:43474"/>
        <dbReference type="ChEBI" id="CHEBI:141005"/>
        <dbReference type="ChEBI" id="CHEBI:456216"/>
        <dbReference type="EC" id="6.3.2.17"/>
    </reaction>
</comment>
<dbReference type="Gene3D" id="3.90.190.20">
    <property type="entry name" value="Mur ligase, C-terminal domain"/>
    <property type="match status" value="1"/>
</dbReference>